<reference evidence="2" key="2">
    <citation type="submission" date="2020-09" db="EMBL/GenBank/DDBJ databases">
        <authorList>
            <person name="Sun Q."/>
            <person name="Ohkuma M."/>
        </authorList>
    </citation>
    <scope>NUCLEOTIDE SEQUENCE</scope>
    <source>
        <strain evidence="2">JCM 14719</strain>
    </source>
</reference>
<keyword evidence="1" id="KW-0472">Membrane</keyword>
<feature type="transmembrane region" description="Helical" evidence="1">
    <location>
        <begin position="7"/>
        <end position="26"/>
    </location>
</feature>
<feature type="transmembrane region" description="Helical" evidence="1">
    <location>
        <begin position="32"/>
        <end position="51"/>
    </location>
</feature>
<comment type="caution">
    <text evidence="2">The sequence shown here is derived from an EMBL/GenBank/DDBJ whole genome shotgun (WGS) entry which is preliminary data.</text>
</comment>
<dbReference type="EMBL" id="BMOF01000097">
    <property type="protein sequence ID" value="GGK08793.1"/>
    <property type="molecule type" value="Genomic_DNA"/>
</dbReference>
<accession>A0A8J3BC84</accession>
<organism evidence="2 3">
    <name type="scientific">Calditerricola satsumensis</name>
    <dbReference type="NCBI Taxonomy" id="373054"/>
    <lineage>
        <taxon>Bacteria</taxon>
        <taxon>Bacillati</taxon>
        <taxon>Bacillota</taxon>
        <taxon>Bacilli</taxon>
        <taxon>Bacillales</taxon>
        <taxon>Bacillaceae</taxon>
        <taxon>Calditerricola</taxon>
    </lineage>
</organism>
<keyword evidence="1" id="KW-1133">Transmembrane helix</keyword>
<protein>
    <submittedName>
        <fullName evidence="2">Uncharacterized protein</fullName>
    </submittedName>
</protein>
<feature type="transmembrane region" description="Helical" evidence="1">
    <location>
        <begin position="63"/>
        <end position="81"/>
    </location>
</feature>
<name>A0A8J3BC84_9BACI</name>
<gene>
    <name evidence="2" type="ORF">GCM10007043_23520</name>
</gene>
<keyword evidence="3" id="KW-1185">Reference proteome</keyword>
<reference evidence="2" key="1">
    <citation type="journal article" date="2014" name="Int. J. Syst. Evol. Microbiol.">
        <title>Complete genome sequence of Corynebacterium casei LMG S-19264T (=DSM 44701T), isolated from a smear-ripened cheese.</title>
        <authorList>
            <consortium name="US DOE Joint Genome Institute (JGI-PGF)"/>
            <person name="Walter F."/>
            <person name="Albersmeier A."/>
            <person name="Kalinowski J."/>
            <person name="Ruckert C."/>
        </authorList>
    </citation>
    <scope>NUCLEOTIDE SEQUENCE</scope>
    <source>
        <strain evidence="2">JCM 14719</strain>
    </source>
</reference>
<evidence type="ECO:0000313" key="2">
    <source>
        <dbReference type="EMBL" id="GGK08793.1"/>
    </source>
</evidence>
<proteinExistence type="predicted"/>
<sequence>MSRNAKGSWIGVGLLSLALLIAILLGLETISYALGAMLSAALWLAVGSYFPKRLSEYSTGQKIYLGVTVVLITFITAILVVKTVKTDQGMLSGSVKMATHLLTERAS</sequence>
<dbReference type="AlphaFoldDB" id="A0A8J3BC84"/>
<keyword evidence="1" id="KW-0812">Transmembrane</keyword>
<dbReference type="Proteomes" id="UP000637720">
    <property type="component" value="Unassembled WGS sequence"/>
</dbReference>
<evidence type="ECO:0000313" key="3">
    <source>
        <dbReference type="Proteomes" id="UP000637720"/>
    </source>
</evidence>
<evidence type="ECO:0000256" key="1">
    <source>
        <dbReference type="SAM" id="Phobius"/>
    </source>
</evidence>
<dbReference type="RefSeq" id="WP_157057894.1">
    <property type="nucleotide sequence ID" value="NZ_BMOF01000097.1"/>
</dbReference>